<keyword evidence="9 20" id="KW-0732">Signal</keyword>
<evidence type="ECO:0000313" key="22">
    <source>
        <dbReference type="Proteomes" id="UP000295247"/>
    </source>
</evidence>
<evidence type="ECO:0000256" key="1">
    <source>
        <dbReference type="ARBA" id="ARBA00008282"/>
    </source>
</evidence>
<dbReference type="Pfam" id="PF02424">
    <property type="entry name" value="ApbE"/>
    <property type="match status" value="1"/>
</dbReference>
<evidence type="ECO:0000313" key="21">
    <source>
        <dbReference type="EMBL" id="TCW33388.1"/>
    </source>
</evidence>
<evidence type="ECO:0000256" key="3">
    <source>
        <dbReference type="ARBA" id="ARBA00016337"/>
    </source>
</evidence>
<dbReference type="SUPFAM" id="SSF143631">
    <property type="entry name" value="ApbE-like"/>
    <property type="match status" value="1"/>
</dbReference>
<dbReference type="AlphaFoldDB" id="A0A4R4A591"/>
<dbReference type="PIRSF" id="PIRSF006268">
    <property type="entry name" value="ApbE"/>
    <property type="match status" value="1"/>
</dbReference>
<keyword evidence="12" id="KW-0472">Membrane</keyword>
<dbReference type="PANTHER" id="PTHR30040">
    <property type="entry name" value="THIAMINE BIOSYNTHESIS LIPOPROTEIN APBE"/>
    <property type="match status" value="1"/>
</dbReference>
<dbReference type="GO" id="GO:0005886">
    <property type="term" value="C:plasma membrane"/>
    <property type="evidence" value="ECO:0007669"/>
    <property type="project" value="UniProtKB-SubCell"/>
</dbReference>
<gene>
    <name evidence="21" type="ORF">EDC29_11435</name>
</gene>
<keyword evidence="5" id="KW-0997">Cell inner membrane</keyword>
<evidence type="ECO:0000256" key="7">
    <source>
        <dbReference type="ARBA" id="ARBA00022679"/>
    </source>
</evidence>
<keyword evidence="6 18" id="KW-0285">Flavoprotein</keyword>
<evidence type="ECO:0000256" key="8">
    <source>
        <dbReference type="ARBA" id="ARBA00022723"/>
    </source>
</evidence>
<dbReference type="RefSeq" id="WP_123141894.1">
    <property type="nucleotide sequence ID" value="NZ_NRRH01000005.1"/>
</dbReference>
<dbReference type="Gene3D" id="3.10.520.10">
    <property type="entry name" value="ApbE-like domains"/>
    <property type="match status" value="1"/>
</dbReference>
<evidence type="ECO:0000256" key="5">
    <source>
        <dbReference type="ARBA" id="ARBA00022519"/>
    </source>
</evidence>
<dbReference type="EC" id="2.7.1.180" evidence="2 18"/>
<evidence type="ECO:0000256" key="11">
    <source>
        <dbReference type="ARBA" id="ARBA00022842"/>
    </source>
</evidence>
<evidence type="ECO:0000256" key="20">
    <source>
        <dbReference type="SAM" id="SignalP"/>
    </source>
</evidence>
<dbReference type="FunFam" id="3.10.520.10:FF:000001">
    <property type="entry name" value="FAD:protein FMN transferase"/>
    <property type="match status" value="1"/>
</dbReference>
<comment type="caution">
    <text evidence="21">The sequence shown here is derived from an EMBL/GenBank/DDBJ whole genome shotgun (WGS) entry which is preliminary data.</text>
</comment>
<dbReference type="Proteomes" id="UP000295247">
    <property type="component" value="Unassembled WGS sequence"/>
</dbReference>
<evidence type="ECO:0000256" key="13">
    <source>
        <dbReference type="ARBA" id="ARBA00023139"/>
    </source>
</evidence>
<dbReference type="GO" id="GO:0046872">
    <property type="term" value="F:metal ion binding"/>
    <property type="evidence" value="ECO:0007669"/>
    <property type="project" value="UniProtKB-UniRule"/>
</dbReference>
<reference evidence="21 22" key="1">
    <citation type="submission" date="2019-03" db="EMBL/GenBank/DDBJ databases">
        <title>Genomic Encyclopedia of Type Strains, Phase IV (KMG-IV): sequencing the most valuable type-strain genomes for metagenomic binning, comparative biology and taxonomic classification.</title>
        <authorList>
            <person name="Goeker M."/>
        </authorList>
    </citation>
    <scope>NUCLEOTIDE SEQUENCE [LARGE SCALE GENOMIC DNA]</scope>
    <source>
        <strain evidence="21 22">DSM 203</strain>
    </source>
</reference>
<evidence type="ECO:0000256" key="6">
    <source>
        <dbReference type="ARBA" id="ARBA00022630"/>
    </source>
</evidence>
<feature type="binding site" evidence="19">
    <location>
        <position position="303"/>
    </location>
    <ligand>
        <name>Mg(2+)</name>
        <dbReference type="ChEBI" id="CHEBI:18420"/>
    </ligand>
</feature>
<evidence type="ECO:0000256" key="18">
    <source>
        <dbReference type="PIRNR" id="PIRNR006268"/>
    </source>
</evidence>
<feature type="binding site" evidence="19">
    <location>
        <position position="299"/>
    </location>
    <ligand>
        <name>Mg(2+)</name>
        <dbReference type="ChEBI" id="CHEBI:18420"/>
    </ligand>
</feature>
<evidence type="ECO:0000256" key="10">
    <source>
        <dbReference type="ARBA" id="ARBA00022827"/>
    </source>
</evidence>
<keyword evidence="11 18" id="KW-0460">Magnesium</keyword>
<comment type="catalytic activity">
    <reaction evidence="16 18">
        <text>L-threonyl-[protein] + FAD = FMN-L-threonyl-[protein] + AMP + H(+)</text>
        <dbReference type="Rhea" id="RHEA:36847"/>
        <dbReference type="Rhea" id="RHEA-COMP:11060"/>
        <dbReference type="Rhea" id="RHEA-COMP:11061"/>
        <dbReference type="ChEBI" id="CHEBI:15378"/>
        <dbReference type="ChEBI" id="CHEBI:30013"/>
        <dbReference type="ChEBI" id="CHEBI:57692"/>
        <dbReference type="ChEBI" id="CHEBI:74257"/>
        <dbReference type="ChEBI" id="CHEBI:456215"/>
        <dbReference type="EC" id="2.7.1.180"/>
    </reaction>
</comment>
<evidence type="ECO:0000256" key="4">
    <source>
        <dbReference type="ARBA" id="ARBA00022475"/>
    </source>
</evidence>
<keyword evidence="13" id="KW-0564">Palmitate</keyword>
<dbReference type="EMBL" id="SMDC01000014">
    <property type="protein sequence ID" value="TCW33388.1"/>
    <property type="molecule type" value="Genomic_DNA"/>
</dbReference>
<keyword evidence="14 21" id="KW-0449">Lipoprotein</keyword>
<comment type="similarity">
    <text evidence="1 18">Belongs to the ApbE family.</text>
</comment>
<dbReference type="InterPro" id="IPR024932">
    <property type="entry name" value="ApbE"/>
</dbReference>
<sequence>MPSIAVLAPPRWRLLPILLLGALLALAGCAQDDAPVELQGRTMGTHYSVKLYGLPDALSAEQLQTRIDARLEQVNDLMSTYRPDSELSRFNASDSGDWFPVSLELAALVALAERISIFSIGAFDVTVGPAVNLWGFGPGQPPEQLPSDAQLAEVRERIGFPRLEYRLDPPALRKEKPGVYVDLSGIAKGHGVDQVAAVLEAAGVTDYLAEVGGELRASGTKPDGTPWRIAIERPEPGVREVHRIVTLHDAAMATSGDYRNFYERDGKLYSHTINPITARPVTHTLASVSVIAADCAQADALATALLVLGPEAGLALAEAHDIAAFFVVREGDGYSDRATSRFAALTAE</sequence>
<evidence type="ECO:0000256" key="15">
    <source>
        <dbReference type="ARBA" id="ARBA00031306"/>
    </source>
</evidence>
<keyword evidence="7 18" id="KW-0808">Transferase</keyword>
<evidence type="ECO:0000256" key="9">
    <source>
        <dbReference type="ARBA" id="ARBA00022729"/>
    </source>
</evidence>
<evidence type="ECO:0000256" key="17">
    <source>
        <dbReference type="ARBA" id="ARBA00060485"/>
    </source>
</evidence>
<feature type="binding site" evidence="19">
    <location>
        <position position="185"/>
    </location>
    <ligand>
        <name>Mg(2+)</name>
        <dbReference type="ChEBI" id="CHEBI:18420"/>
    </ligand>
</feature>
<dbReference type="GO" id="GO:0016740">
    <property type="term" value="F:transferase activity"/>
    <property type="evidence" value="ECO:0007669"/>
    <property type="project" value="UniProtKB-UniRule"/>
</dbReference>
<evidence type="ECO:0000256" key="16">
    <source>
        <dbReference type="ARBA" id="ARBA00048540"/>
    </source>
</evidence>
<evidence type="ECO:0000256" key="14">
    <source>
        <dbReference type="ARBA" id="ARBA00023288"/>
    </source>
</evidence>
<dbReference type="InterPro" id="IPR003374">
    <property type="entry name" value="ApbE-like_sf"/>
</dbReference>
<keyword evidence="10 18" id="KW-0274">FAD</keyword>
<feature type="signal peptide" evidence="20">
    <location>
        <begin position="1"/>
        <end position="27"/>
    </location>
</feature>
<keyword evidence="4" id="KW-1003">Cell membrane</keyword>
<protein>
    <recommendedName>
        <fullName evidence="3 18">FAD:protein FMN transferase</fullName>
        <ecNumber evidence="2 18">2.7.1.180</ecNumber>
    </recommendedName>
    <alternativeName>
        <fullName evidence="15 18">Flavin transferase</fullName>
    </alternativeName>
</protein>
<evidence type="ECO:0000256" key="19">
    <source>
        <dbReference type="PIRSR" id="PIRSR006268-2"/>
    </source>
</evidence>
<evidence type="ECO:0000256" key="12">
    <source>
        <dbReference type="ARBA" id="ARBA00023136"/>
    </source>
</evidence>
<feature type="chain" id="PRO_5039932770" description="FAD:protein FMN transferase" evidence="20">
    <location>
        <begin position="28"/>
        <end position="348"/>
    </location>
</feature>
<comment type="subcellular location">
    <subcellularLocation>
        <location evidence="17">Cell inner membrane</location>
        <topology evidence="17">Lipid-anchor</topology>
        <orientation evidence="17">Periplasmic side</orientation>
    </subcellularLocation>
</comment>
<name>A0A4R4A591_MARGR</name>
<comment type="cofactor">
    <cofactor evidence="19">
        <name>Mg(2+)</name>
        <dbReference type="ChEBI" id="CHEBI:18420"/>
    </cofactor>
    <cofactor evidence="19">
        <name>Mn(2+)</name>
        <dbReference type="ChEBI" id="CHEBI:29035"/>
    </cofactor>
    <text evidence="19">Magnesium. Can also use manganese.</text>
</comment>
<evidence type="ECO:0000256" key="2">
    <source>
        <dbReference type="ARBA" id="ARBA00011955"/>
    </source>
</evidence>
<organism evidence="21 22">
    <name type="scientific">Marichromatium gracile</name>
    <name type="common">Chromatium gracile</name>
    <dbReference type="NCBI Taxonomy" id="1048"/>
    <lineage>
        <taxon>Bacteria</taxon>
        <taxon>Pseudomonadati</taxon>
        <taxon>Pseudomonadota</taxon>
        <taxon>Gammaproteobacteria</taxon>
        <taxon>Chromatiales</taxon>
        <taxon>Chromatiaceae</taxon>
        <taxon>Marichromatium</taxon>
    </lineage>
</organism>
<keyword evidence="8 18" id="KW-0479">Metal-binding</keyword>
<accession>A0A4R4A591</accession>
<dbReference type="PANTHER" id="PTHR30040:SF2">
    <property type="entry name" value="FAD:PROTEIN FMN TRANSFERASE"/>
    <property type="match status" value="1"/>
</dbReference>
<proteinExistence type="inferred from homology"/>